<reference evidence="2" key="1">
    <citation type="submission" date="2017-09" db="EMBL/GenBank/DDBJ databases">
        <title>Depth-based differentiation of microbial function through sediment-hosted aquifers and enrichment of novel symbionts in the deep terrestrial subsurface.</title>
        <authorList>
            <person name="Probst A.J."/>
            <person name="Ladd B."/>
            <person name="Jarett J.K."/>
            <person name="Geller-Mcgrath D.E."/>
            <person name="Sieber C.M.K."/>
            <person name="Emerson J.B."/>
            <person name="Anantharaman K."/>
            <person name="Thomas B.C."/>
            <person name="Malmstrom R."/>
            <person name="Stieglmeier M."/>
            <person name="Klingl A."/>
            <person name="Woyke T."/>
            <person name="Ryan C.M."/>
            <person name="Banfield J.F."/>
        </authorList>
    </citation>
    <scope>NUCLEOTIDE SEQUENCE [LARGE SCALE GENOMIC DNA]</scope>
</reference>
<proteinExistence type="predicted"/>
<name>A0A2H0WM87_9BACT</name>
<evidence type="ECO:0000313" key="2">
    <source>
        <dbReference type="Proteomes" id="UP000230033"/>
    </source>
</evidence>
<dbReference type="InterPro" id="IPR029057">
    <property type="entry name" value="PRTase-like"/>
</dbReference>
<accession>A0A2H0WM87</accession>
<evidence type="ECO:0000313" key="1">
    <source>
        <dbReference type="EMBL" id="PIS13774.1"/>
    </source>
</evidence>
<comment type="caution">
    <text evidence="1">The sequence shown here is derived from an EMBL/GenBank/DDBJ whole genome shotgun (WGS) entry which is preliminary data.</text>
</comment>
<sequence>MAERIIRFGNSTVDFSSNVVFDDKHQRQEVSFRTPNLKTLSEAQSKGWTFKQTKDGYLIRAPEQWLVDLTDPYKVSPIGNVVSNFAYHMLLSDLIRKGDFVDFTESCLREHDFADFQFTLLNGPALETEFRVAGSDIRVKDLRGLLYSEVADGKTWEKYIKQAQTCLGETRSINFSTASVYDNGPESCALFSLLKERYSALDSFRKEAFNPLYIPGLYDEVPSADVYLFVPWGGFRHIAGFANKDNVSKIMLWEYHSDESQIQRTIKYLTKDLRDKNVLILDNSYTGGTLNSLAESVAQDGGKPSRLAIFPKSALSVVNSDYVLIFDRVIPSREIDTSRQNWLREVYKRVLCYN</sequence>
<dbReference type="SUPFAM" id="SSF53271">
    <property type="entry name" value="PRTase-like"/>
    <property type="match status" value="1"/>
</dbReference>
<dbReference type="EMBL" id="PEZJ01000030">
    <property type="protein sequence ID" value="PIS13774.1"/>
    <property type="molecule type" value="Genomic_DNA"/>
</dbReference>
<organism evidence="1 2">
    <name type="scientific">Candidatus Shapirobacteria bacterium CG09_land_8_20_14_0_10_47_13</name>
    <dbReference type="NCBI Taxonomy" id="1974481"/>
    <lineage>
        <taxon>Bacteria</taxon>
        <taxon>Candidatus Shapironibacteriota</taxon>
    </lineage>
</organism>
<protein>
    <submittedName>
        <fullName evidence="1">Uncharacterized protein</fullName>
    </submittedName>
</protein>
<gene>
    <name evidence="1" type="ORF">COT65_02330</name>
</gene>
<dbReference type="AlphaFoldDB" id="A0A2H0WM87"/>
<dbReference type="Proteomes" id="UP000230033">
    <property type="component" value="Unassembled WGS sequence"/>
</dbReference>